<dbReference type="EMBL" id="VIBQ01000012">
    <property type="protein sequence ID" value="KAB8343001.1"/>
    <property type="molecule type" value="Genomic_DNA"/>
</dbReference>
<organism evidence="2 3">
    <name type="scientific">Carpinus fangiana</name>
    <dbReference type="NCBI Taxonomy" id="176857"/>
    <lineage>
        <taxon>Eukaryota</taxon>
        <taxon>Viridiplantae</taxon>
        <taxon>Streptophyta</taxon>
        <taxon>Embryophyta</taxon>
        <taxon>Tracheophyta</taxon>
        <taxon>Spermatophyta</taxon>
        <taxon>Magnoliopsida</taxon>
        <taxon>eudicotyledons</taxon>
        <taxon>Gunneridae</taxon>
        <taxon>Pentapetalae</taxon>
        <taxon>rosids</taxon>
        <taxon>fabids</taxon>
        <taxon>Fagales</taxon>
        <taxon>Betulaceae</taxon>
        <taxon>Carpinus</taxon>
    </lineage>
</organism>
<evidence type="ECO:0000313" key="2">
    <source>
        <dbReference type="EMBL" id="KAB8343001.1"/>
    </source>
</evidence>
<name>A0A5N6KT94_9ROSI</name>
<evidence type="ECO:0000256" key="1">
    <source>
        <dbReference type="SAM" id="MobiDB-lite"/>
    </source>
</evidence>
<evidence type="ECO:0000313" key="3">
    <source>
        <dbReference type="Proteomes" id="UP000327013"/>
    </source>
</evidence>
<comment type="caution">
    <text evidence="2">The sequence shown here is derived from an EMBL/GenBank/DDBJ whole genome shotgun (WGS) entry which is preliminary data.</text>
</comment>
<gene>
    <name evidence="2" type="ORF">FH972_022595</name>
</gene>
<feature type="region of interest" description="Disordered" evidence="1">
    <location>
        <begin position="1"/>
        <end position="52"/>
    </location>
</feature>
<sequence>MSSPEAEHIITPPAEEERGRYLGGKSKEHPSSPTGRNAAYLGVSDRNTKRIS</sequence>
<protein>
    <submittedName>
        <fullName evidence="2">Uncharacterized protein</fullName>
    </submittedName>
</protein>
<dbReference type="Proteomes" id="UP000327013">
    <property type="component" value="Unassembled WGS sequence"/>
</dbReference>
<accession>A0A5N6KT94</accession>
<reference evidence="2 3" key="1">
    <citation type="submission" date="2019-06" db="EMBL/GenBank/DDBJ databases">
        <title>A chromosomal-level reference genome of Carpinus fangiana (Coryloideae, Betulaceae).</title>
        <authorList>
            <person name="Yang X."/>
            <person name="Wang Z."/>
            <person name="Zhang L."/>
            <person name="Hao G."/>
            <person name="Liu J."/>
            <person name="Yang Y."/>
        </authorList>
    </citation>
    <scope>NUCLEOTIDE SEQUENCE [LARGE SCALE GENOMIC DNA]</scope>
    <source>
        <strain evidence="2">Cfa_2016G</strain>
        <tissue evidence="2">Leaf</tissue>
    </source>
</reference>
<proteinExistence type="predicted"/>
<dbReference type="AlphaFoldDB" id="A0A5N6KT94"/>
<feature type="compositionally biased region" description="Basic and acidic residues" evidence="1">
    <location>
        <begin position="15"/>
        <end position="30"/>
    </location>
</feature>
<keyword evidence="3" id="KW-1185">Reference proteome</keyword>